<dbReference type="Proteomes" id="UP000266272">
    <property type="component" value="Unassembled WGS sequence"/>
</dbReference>
<keyword evidence="1" id="KW-0732">Signal</keyword>
<evidence type="ECO:0000313" key="2">
    <source>
        <dbReference type="EMBL" id="RFU71773.1"/>
    </source>
</evidence>
<organism evidence="2 3">
    <name type="scientific">Trichoderma arundinaceum</name>
    <dbReference type="NCBI Taxonomy" id="490622"/>
    <lineage>
        <taxon>Eukaryota</taxon>
        <taxon>Fungi</taxon>
        <taxon>Dikarya</taxon>
        <taxon>Ascomycota</taxon>
        <taxon>Pezizomycotina</taxon>
        <taxon>Sordariomycetes</taxon>
        <taxon>Hypocreomycetidae</taxon>
        <taxon>Hypocreales</taxon>
        <taxon>Hypocreaceae</taxon>
        <taxon>Trichoderma</taxon>
    </lineage>
</organism>
<dbReference type="OrthoDB" id="5398987at2759"/>
<feature type="signal peptide" evidence="1">
    <location>
        <begin position="1"/>
        <end position="16"/>
    </location>
</feature>
<sequence length="125" mass="12632">MKSAFIILAMATAGLGATTPAHDAGVARAAIPGQGNVYWHQCGNCKCDASGSREGFSPDSGCLPIDSSIRALGLTRTGTKQTTCAIYTGSNCSGGVAQSVGVGSGTYACTALNQNSNSIRCFYNA</sequence>
<gene>
    <name evidence="2" type="ORF">TARUN_10489</name>
</gene>
<evidence type="ECO:0000313" key="3">
    <source>
        <dbReference type="Proteomes" id="UP000266272"/>
    </source>
</evidence>
<evidence type="ECO:0000256" key="1">
    <source>
        <dbReference type="SAM" id="SignalP"/>
    </source>
</evidence>
<proteinExistence type="predicted"/>
<keyword evidence="3" id="KW-1185">Reference proteome</keyword>
<name>A0A395N7W9_TRIAR</name>
<accession>A0A395N7W9</accession>
<dbReference type="EMBL" id="PXOA01001257">
    <property type="protein sequence ID" value="RFU71773.1"/>
    <property type="molecule type" value="Genomic_DNA"/>
</dbReference>
<reference evidence="2 3" key="1">
    <citation type="journal article" date="2018" name="PLoS Pathog.">
        <title>Evolution of structural diversity of trichothecenes, a family of toxins produced by plant pathogenic and entomopathogenic fungi.</title>
        <authorList>
            <person name="Proctor R.H."/>
            <person name="McCormick S.P."/>
            <person name="Kim H.S."/>
            <person name="Cardoza R.E."/>
            <person name="Stanley A.M."/>
            <person name="Lindo L."/>
            <person name="Kelly A."/>
            <person name="Brown D.W."/>
            <person name="Lee T."/>
            <person name="Vaughan M.M."/>
            <person name="Alexander N.J."/>
            <person name="Busman M."/>
            <person name="Gutierrez S."/>
        </authorList>
    </citation>
    <scope>NUCLEOTIDE SEQUENCE [LARGE SCALE GENOMIC DNA]</scope>
    <source>
        <strain evidence="2 3">IBT 40837</strain>
    </source>
</reference>
<comment type="caution">
    <text evidence="2">The sequence shown here is derived from an EMBL/GenBank/DDBJ whole genome shotgun (WGS) entry which is preliminary data.</text>
</comment>
<feature type="chain" id="PRO_5017307754" evidence="1">
    <location>
        <begin position="17"/>
        <end position="125"/>
    </location>
</feature>
<dbReference type="AlphaFoldDB" id="A0A395N7W9"/>
<protein>
    <submittedName>
        <fullName evidence="2">Uncharacterized protein</fullName>
    </submittedName>
</protein>